<organism evidence="3 4">
    <name type="scientific">Clostridium lapidicellarium</name>
    <dbReference type="NCBI Taxonomy" id="3240931"/>
    <lineage>
        <taxon>Bacteria</taxon>
        <taxon>Bacillati</taxon>
        <taxon>Bacillota</taxon>
        <taxon>Clostridia</taxon>
        <taxon>Eubacteriales</taxon>
        <taxon>Clostridiaceae</taxon>
        <taxon>Clostridium</taxon>
    </lineage>
</organism>
<accession>A0ABV4DZL0</accession>
<dbReference type="InterPro" id="IPR011051">
    <property type="entry name" value="RmlC_Cupin_sf"/>
</dbReference>
<dbReference type="InterPro" id="IPR001387">
    <property type="entry name" value="Cro/C1-type_HTH"/>
</dbReference>
<evidence type="ECO:0000313" key="4">
    <source>
        <dbReference type="Proteomes" id="UP001565220"/>
    </source>
</evidence>
<evidence type="ECO:0000256" key="1">
    <source>
        <dbReference type="ARBA" id="ARBA00023125"/>
    </source>
</evidence>
<keyword evidence="1" id="KW-0238">DNA-binding</keyword>
<dbReference type="PROSITE" id="PS50943">
    <property type="entry name" value="HTH_CROC1"/>
    <property type="match status" value="1"/>
</dbReference>
<proteinExistence type="predicted"/>
<keyword evidence="4" id="KW-1185">Reference proteome</keyword>
<sequence>MNSDIGEKIKKLRTQKNLTLSDLSEKTNLSTGYLSQLERGLTSVAIDTLDNIARALGVTMYYFLDKPKSKKNFILRSFEREVLEIENNRIIQFQLTSDMENNDMLPRIFEILPSSNNEEITPYPHIGEEFIYVLEGVLTLLINDEKYELFPGDSAHYKSTISHNWANNANKIVKILTVHTPNLLKK</sequence>
<evidence type="ECO:0000313" key="3">
    <source>
        <dbReference type="EMBL" id="MEY8764332.1"/>
    </source>
</evidence>
<dbReference type="Pfam" id="PF01381">
    <property type="entry name" value="HTH_3"/>
    <property type="match status" value="1"/>
</dbReference>
<dbReference type="Gene3D" id="1.10.260.40">
    <property type="entry name" value="lambda repressor-like DNA-binding domains"/>
    <property type="match status" value="1"/>
</dbReference>
<dbReference type="PANTHER" id="PTHR46797">
    <property type="entry name" value="HTH-TYPE TRANSCRIPTIONAL REGULATOR"/>
    <property type="match status" value="1"/>
</dbReference>
<dbReference type="SMART" id="SM00530">
    <property type="entry name" value="HTH_XRE"/>
    <property type="match status" value="1"/>
</dbReference>
<reference evidence="3 4" key="1">
    <citation type="submission" date="2024-08" db="EMBL/GenBank/DDBJ databases">
        <title>Clostridium lapicellarii sp. nov., and Clostridium renhuaiense sp. nov., two species isolated from the mud in a fermentation cellar used for producing sauce-flavour Chinese liquors.</title>
        <authorList>
            <person name="Yang F."/>
            <person name="Wang H."/>
            <person name="Chen L.Q."/>
            <person name="Zhou N."/>
            <person name="Lu J.J."/>
            <person name="Pu X.X."/>
            <person name="Wan B."/>
            <person name="Wang L."/>
            <person name="Liu S.J."/>
        </authorList>
    </citation>
    <scope>NUCLEOTIDE SEQUENCE [LARGE SCALE GENOMIC DNA]</scope>
    <source>
        <strain evidence="3 4">MT-113</strain>
    </source>
</reference>
<dbReference type="InterPro" id="IPR050807">
    <property type="entry name" value="TransReg_Diox_bact_type"/>
</dbReference>
<dbReference type="Proteomes" id="UP001565220">
    <property type="component" value="Unassembled WGS sequence"/>
</dbReference>
<name>A0ABV4DZL0_9CLOT</name>
<protein>
    <submittedName>
        <fullName evidence="3">Helix-turn-helix domain-containing protein</fullName>
    </submittedName>
</protein>
<dbReference type="PANTHER" id="PTHR46797:SF25">
    <property type="entry name" value="TRANSCRIPTIONAL REGULATOR"/>
    <property type="match status" value="1"/>
</dbReference>
<dbReference type="CDD" id="cd02209">
    <property type="entry name" value="cupin_XRE_C"/>
    <property type="match status" value="1"/>
</dbReference>
<dbReference type="Gene3D" id="2.60.120.10">
    <property type="entry name" value="Jelly Rolls"/>
    <property type="match status" value="1"/>
</dbReference>
<dbReference type="EMBL" id="JBGFFE010000019">
    <property type="protein sequence ID" value="MEY8764332.1"/>
    <property type="molecule type" value="Genomic_DNA"/>
</dbReference>
<feature type="domain" description="HTH cro/C1-type" evidence="2">
    <location>
        <begin position="9"/>
        <end position="63"/>
    </location>
</feature>
<comment type="caution">
    <text evidence="3">The sequence shown here is derived from an EMBL/GenBank/DDBJ whole genome shotgun (WGS) entry which is preliminary data.</text>
</comment>
<evidence type="ECO:0000259" key="2">
    <source>
        <dbReference type="PROSITE" id="PS50943"/>
    </source>
</evidence>
<dbReference type="SUPFAM" id="SSF51182">
    <property type="entry name" value="RmlC-like cupins"/>
    <property type="match status" value="1"/>
</dbReference>
<dbReference type="InterPro" id="IPR013096">
    <property type="entry name" value="Cupin_2"/>
</dbReference>
<gene>
    <name evidence="3" type="ORF">AB8S09_11900</name>
</gene>
<dbReference type="SUPFAM" id="SSF47413">
    <property type="entry name" value="lambda repressor-like DNA-binding domains"/>
    <property type="match status" value="1"/>
</dbReference>
<dbReference type="Pfam" id="PF07883">
    <property type="entry name" value="Cupin_2"/>
    <property type="match status" value="1"/>
</dbReference>
<dbReference type="CDD" id="cd00093">
    <property type="entry name" value="HTH_XRE"/>
    <property type="match status" value="1"/>
</dbReference>
<dbReference type="InterPro" id="IPR014710">
    <property type="entry name" value="RmlC-like_jellyroll"/>
</dbReference>
<dbReference type="InterPro" id="IPR010982">
    <property type="entry name" value="Lambda_DNA-bd_dom_sf"/>
</dbReference>
<dbReference type="RefSeq" id="WP_369869194.1">
    <property type="nucleotide sequence ID" value="NZ_JBGFFE010000019.1"/>
</dbReference>